<dbReference type="EMBL" id="LKMD01000101">
    <property type="protein sequence ID" value="PIA98763.1"/>
    <property type="molecule type" value="Genomic_DNA"/>
</dbReference>
<evidence type="ECO:0000256" key="1">
    <source>
        <dbReference type="SAM" id="SignalP"/>
    </source>
</evidence>
<keyword evidence="1" id="KW-0732">Signal</keyword>
<organism evidence="2 4">
    <name type="scientific">Cercospora beticola</name>
    <name type="common">Sugarbeet leaf spot fungus</name>
    <dbReference type="NCBI Taxonomy" id="122368"/>
    <lineage>
        <taxon>Eukaryota</taxon>
        <taxon>Fungi</taxon>
        <taxon>Dikarya</taxon>
        <taxon>Ascomycota</taxon>
        <taxon>Pezizomycotina</taxon>
        <taxon>Dothideomycetes</taxon>
        <taxon>Dothideomycetidae</taxon>
        <taxon>Mycosphaerellales</taxon>
        <taxon>Mycosphaerellaceae</taxon>
        <taxon>Cercospora</taxon>
    </lineage>
</organism>
<dbReference type="EMBL" id="CP134186">
    <property type="protein sequence ID" value="WPA99539.1"/>
    <property type="molecule type" value="Genomic_DNA"/>
</dbReference>
<accession>A0A2G5I2P0</accession>
<reference evidence="2 4" key="1">
    <citation type="submission" date="2015-10" db="EMBL/GenBank/DDBJ databases">
        <title>The cercosporin biosynthetic gene cluster was horizontally transferred to several fungal lineages and shown to be expanded in Cercospora beticola based on microsynteny with recipient genomes.</title>
        <authorList>
            <person name="De Jonge R."/>
            <person name="Ebert M.K."/>
            <person name="Suttle J.C."/>
            <person name="Jurick Ii W.M."/>
            <person name="Secor G.A."/>
            <person name="Thomma B.P."/>
            <person name="Van De Peer Y."/>
            <person name="Bolton M.D."/>
        </authorList>
    </citation>
    <scope>NUCLEOTIDE SEQUENCE [LARGE SCALE GENOMIC DNA]</scope>
    <source>
        <strain evidence="2 4">09-40</strain>
    </source>
</reference>
<gene>
    <name evidence="2" type="ORF">CB0940_02403</name>
    <name evidence="3" type="ORF">RHO25_004157</name>
</gene>
<feature type="signal peptide" evidence="1">
    <location>
        <begin position="1"/>
        <end position="19"/>
    </location>
</feature>
<keyword evidence="5" id="KW-1185">Reference proteome</keyword>
<evidence type="ECO:0008006" key="6">
    <source>
        <dbReference type="Google" id="ProtNLM"/>
    </source>
</evidence>
<proteinExistence type="predicted"/>
<dbReference type="AlphaFoldDB" id="A0A2G5I2P0"/>
<name>A0A2G5I2P0_CERBT</name>
<dbReference type="Proteomes" id="UP000230605">
    <property type="component" value="Chromosome 3"/>
</dbReference>
<evidence type="ECO:0000313" key="2">
    <source>
        <dbReference type="EMBL" id="PIA98763.1"/>
    </source>
</evidence>
<dbReference type="Proteomes" id="UP001302367">
    <property type="component" value="Chromosome 3"/>
</dbReference>
<evidence type="ECO:0000313" key="5">
    <source>
        <dbReference type="Proteomes" id="UP001302367"/>
    </source>
</evidence>
<dbReference type="OrthoDB" id="10360579at2759"/>
<sequence>MPSLKTASCVVLLATICAAQSEDRQLLADVVLAQQSAVNSSIECGRYYDDVIPKSIVMRISNKVTSGTCFNVAETFSPSSYPNDTITEFEGITSSCWPLNSSCQSALQADGLNIYSPEANYTHIEVNFRNLESTATKEFRLKAFAGDRCEEDAAEPWFSWGGCGEDDGTAHCDELPYNVKSLKVERVASDNSTECLVAAERGAGARVGQTDIAALVGGAIVAGLMAVV</sequence>
<feature type="chain" id="PRO_5013707186" description="Secreted protein" evidence="1">
    <location>
        <begin position="20"/>
        <end position="228"/>
    </location>
</feature>
<protein>
    <recommendedName>
        <fullName evidence="6">Secreted protein</fullName>
    </recommendedName>
</protein>
<evidence type="ECO:0000313" key="4">
    <source>
        <dbReference type="Proteomes" id="UP000230605"/>
    </source>
</evidence>
<evidence type="ECO:0000313" key="3">
    <source>
        <dbReference type="EMBL" id="WPA99539.1"/>
    </source>
</evidence>
<reference evidence="3 5" key="2">
    <citation type="submission" date="2023-09" db="EMBL/GenBank/DDBJ databases">
        <title>Complete-Gapless Cercospora beticola genome.</title>
        <authorList>
            <person name="Wyatt N.A."/>
            <person name="Spanner R.E."/>
            <person name="Bolton M.D."/>
        </authorList>
    </citation>
    <scope>NUCLEOTIDE SEQUENCE [LARGE SCALE GENOMIC DNA]</scope>
    <source>
        <strain evidence="3">Cb09-40</strain>
    </source>
</reference>